<comment type="caution">
    <text evidence="1">The sequence shown here is derived from an EMBL/GenBank/DDBJ whole genome shotgun (WGS) entry which is preliminary data.</text>
</comment>
<accession>A0A368VEU7</accession>
<keyword evidence="2" id="KW-1185">Reference proteome</keyword>
<dbReference type="EMBL" id="QPJD01000081">
    <property type="protein sequence ID" value="RCW38755.1"/>
    <property type="molecule type" value="Genomic_DNA"/>
</dbReference>
<proteinExistence type="predicted"/>
<dbReference type="AlphaFoldDB" id="A0A368VEU7"/>
<evidence type="ECO:0000313" key="2">
    <source>
        <dbReference type="Proteomes" id="UP000252415"/>
    </source>
</evidence>
<protein>
    <submittedName>
        <fullName evidence="1">Uncharacterized protein</fullName>
    </submittedName>
</protein>
<dbReference type="RefSeq" id="WP_114384375.1">
    <property type="nucleotide sequence ID" value="NZ_QPJD01000081.1"/>
</dbReference>
<name>A0A368VEU7_9BACL</name>
<sequence length="144" mass="16517">MKKWAFCISLLFLGLIIMGYNYVEGNTKAQNLQNSIDTKFKYELSNVLGSLSMMMNDYTYRSVLSSVSNVASISELTSYEEQNDNLDISLYNLYISLREDKSKDKVLSRADELRDVFMVLVTDPASKEATDKLIQITDETFFKE</sequence>
<gene>
    <name evidence="1" type="ORF">DFP97_1811</name>
</gene>
<organism evidence="1 2">
    <name type="scientific">Paenibacillus prosopidis</name>
    <dbReference type="NCBI Taxonomy" id="630520"/>
    <lineage>
        <taxon>Bacteria</taxon>
        <taxon>Bacillati</taxon>
        <taxon>Bacillota</taxon>
        <taxon>Bacilli</taxon>
        <taxon>Bacillales</taxon>
        <taxon>Paenibacillaceae</taxon>
        <taxon>Paenibacillus</taxon>
    </lineage>
</organism>
<reference evidence="1 2" key="1">
    <citation type="submission" date="2018-07" db="EMBL/GenBank/DDBJ databases">
        <title>Genomic Encyclopedia of Type Strains, Phase III (KMG-III): the genomes of soil and plant-associated and newly described type strains.</title>
        <authorList>
            <person name="Whitman W."/>
        </authorList>
    </citation>
    <scope>NUCLEOTIDE SEQUENCE [LARGE SCALE GENOMIC DNA]</scope>
    <source>
        <strain evidence="1 2">CECT 7506</strain>
    </source>
</reference>
<dbReference type="Proteomes" id="UP000252415">
    <property type="component" value="Unassembled WGS sequence"/>
</dbReference>
<evidence type="ECO:0000313" key="1">
    <source>
        <dbReference type="EMBL" id="RCW38755.1"/>
    </source>
</evidence>
<dbReference type="OrthoDB" id="2621483at2"/>